<evidence type="ECO:0000313" key="5">
    <source>
        <dbReference type="Proteomes" id="UP000823823"/>
    </source>
</evidence>
<sequence length="524" mass="58784">MSTVDRRSFFRLSSGAAVTTAAFAVSLGPVPAWADGRGDEGPDDPHPSARQFRAMWISLVENIDWPSEPGLDAEAQQEEFETWMDLAREVGLNAVISQVRPTADAIWPSPHEPWSQYLTGQQGLDPGYDPLAFQVEAAHARNLEYHAWFNPYRVAMTDDPSTLVEDHPARVHPEWVFAYGGQLYYDPGIPEVRAFVQDAMLDAVVRYDVDGAHFDDYFYPYPVEGEEIPDEETFAEHSDGSESIEDWRRENVNLLVKEMHERIHEQKPWVRFGISPFGIWRNSSSDPDGSDTSGSESYDMISADSLTWVREGWVDYINPQVYWEFGNEAADYETLAKWWAGAVEGTGVALYIGEAAYKATDGTFPDPAELGDHLDLTTQLEQVDGNVYFSAVSLRDDTTGFVEDLVERHYEHPALVPVIDSIPGQAPEEPTLISVQRTGTGVLLRWTGRGTDATSYAIWRLESEQAREKDLADRRNLVATMRDDGPGLQEFVHDGADGSGWYVVTAYDRTWRQSDPSDAQEARG</sequence>
<feature type="signal peptide" evidence="2">
    <location>
        <begin position="1"/>
        <end position="34"/>
    </location>
</feature>
<dbReference type="PANTHER" id="PTHR43405">
    <property type="entry name" value="GLYCOSYL HYDROLASE DIGH"/>
    <property type="match status" value="1"/>
</dbReference>
<protein>
    <submittedName>
        <fullName evidence="4">Family 10 glycosylhydrolase</fullName>
    </submittedName>
</protein>
<dbReference type="Pfam" id="PF02638">
    <property type="entry name" value="GHL10"/>
    <property type="match status" value="1"/>
</dbReference>
<gene>
    <name evidence="4" type="ORF">H9786_09475</name>
</gene>
<evidence type="ECO:0000313" key="4">
    <source>
        <dbReference type="EMBL" id="HJB10742.1"/>
    </source>
</evidence>
<feature type="domain" description="Glycosyl hydrolase-like 10" evidence="3">
    <location>
        <begin position="52"/>
        <end position="360"/>
    </location>
</feature>
<evidence type="ECO:0000259" key="3">
    <source>
        <dbReference type="Pfam" id="PF02638"/>
    </source>
</evidence>
<dbReference type="InterPro" id="IPR003790">
    <property type="entry name" value="GHL10"/>
</dbReference>
<comment type="caution">
    <text evidence="4">The sequence shown here is derived from an EMBL/GenBank/DDBJ whole genome shotgun (WGS) entry which is preliminary data.</text>
</comment>
<organism evidence="4 5">
    <name type="scientific">Candidatus Brachybacterium merdavium</name>
    <dbReference type="NCBI Taxonomy" id="2838513"/>
    <lineage>
        <taxon>Bacteria</taxon>
        <taxon>Bacillati</taxon>
        <taxon>Actinomycetota</taxon>
        <taxon>Actinomycetes</taxon>
        <taxon>Micrococcales</taxon>
        <taxon>Dermabacteraceae</taxon>
        <taxon>Brachybacterium</taxon>
    </lineage>
</organism>
<name>A0A9D2LDM7_9MICO</name>
<keyword evidence="1 2" id="KW-0732">Signal</keyword>
<reference evidence="4" key="1">
    <citation type="journal article" date="2021" name="PeerJ">
        <title>Extensive microbial diversity within the chicken gut microbiome revealed by metagenomics and culture.</title>
        <authorList>
            <person name="Gilroy R."/>
            <person name="Ravi A."/>
            <person name="Getino M."/>
            <person name="Pursley I."/>
            <person name="Horton D.L."/>
            <person name="Alikhan N.F."/>
            <person name="Baker D."/>
            <person name="Gharbi K."/>
            <person name="Hall N."/>
            <person name="Watson M."/>
            <person name="Adriaenssens E.M."/>
            <person name="Foster-Nyarko E."/>
            <person name="Jarju S."/>
            <person name="Secka A."/>
            <person name="Antonio M."/>
            <person name="Oren A."/>
            <person name="Chaudhuri R.R."/>
            <person name="La Ragione R."/>
            <person name="Hildebrand F."/>
            <person name="Pallen M.J."/>
        </authorList>
    </citation>
    <scope>NUCLEOTIDE SEQUENCE</scope>
    <source>
        <strain evidence="4">ChiHjej13B12-24818</strain>
    </source>
</reference>
<dbReference type="EMBL" id="DWZH01000069">
    <property type="protein sequence ID" value="HJB10742.1"/>
    <property type="molecule type" value="Genomic_DNA"/>
</dbReference>
<dbReference type="AlphaFoldDB" id="A0A9D2LDM7"/>
<proteinExistence type="predicted"/>
<accession>A0A9D2LDM7</accession>
<evidence type="ECO:0000256" key="2">
    <source>
        <dbReference type="SAM" id="SignalP"/>
    </source>
</evidence>
<dbReference type="InterPro" id="IPR052177">
    <property type="entry name" value="Divisome_Glycosyl_Hydrolase"/>
</dbReference>
<feature type="chain" id="PRO_5039403134" evidence="2">
    <location>
        <begin position="35"/>
        <end position="524"/>
    </location>
</feature>
<reference evidence="4" key="2">
    <citation type="submission" date="2021-04" db="EMBL/GenBank/DDBJ databases">
        <authorList>
            <person name="Gilroy R."/>
        </authorList>
    </citation>
    <scope>NUCLEOTIDE SEQUENCE</scope>
    <source>
        <strain evidence="4">ChiHjej13B12-24818</strain>
    </source>
</reference>
<dbReference type="Proteomes" id="UP000823823">
    <property type="component" value="Unassembled WGS sequence"/>
</dbReference>
<dbReference type="InterPro" id="IPR017853">
    <property type="entry name" value="GH"/>
</dbReference>
<dbReference type="SUPFAM" id="SSF51445">
    <property type="entry name" value="(Trans)glycosidases"/>
    <property type="match status" value="1"/>
</dbReference>
<dbReference type="InterPro" id="IPR006311">
    <property type="entry name" value="TAT_signal"/>
</dbReference>
<evidence type="ECO:0000256" key="1">
    <source>
        <dbReference type="ARBA" id="ARBA00022729"/>
    </source>
</evidence>
<dbReference type="Gene3D" id="3.20.20.80">
    <property type="entry name" value="Glycosidases"/>
    <property type="match status" value="1"/>
</dbReference>
<dbReference type="PROSITE" id="PS51318">
    <property type="entry name" value="TAT"/>
    <property type="match status" value="1"/>
</dbReference>
<dbReference type="PANTHER" id="PTHR43405:SF1">
    <property type="entry name" value="GLYCOSYL HYDROLASE DIGH"/>
    <property type="match status" value="1"/>
</dbReference>